<evidence type="ECO:0000313" key="1">
    <source>
        <dbReference type="EMBL" id="TYS48602.1"/>
    </source>
</evidence>
<sequence length="114" mass="13180">MKKNIIISLSLVLIILLGVFLAVFQLPKNQTRDQVSSYLNAREDAPLISSIELAYDWKMGRYMAEVIYEDELDVRYSYIYDKENKKVRVYNIIKSNQGMEGGVQEGKHDSLDND</sequence>
<proteinExistence type="predicted"/>
<dbReference type="Pfam" id="PF11337">
    <property type="entry name" value="DUF3139"/>
    <property type="match status" value="1"/>
</dbReference>
<dbReference type="Proteomes" id="UP000322139">
    <property type="component" value="Unassembled WGS sequence"/>
</dbReference>
<reference evidence="1 2" key="1">
    <citation type="submission" date="2019-08" db="EMBL/GenBank/DDBJ databases">
        <title>Bacillus genomes from the desert of Cuatro Cienegas, Coahuila.</title>
        <authorList>
            <person name="Olmedo-Alvarez G."/>
        </authorList>
    </citation>
    <scope>NUCLEOTIDE SEQUENCE [LARGE SCALE GENOMIC DNA]</scope>
    <source>
        <strain evidence="1 2">CH446_14T</strain>
    </source>
</reference>
<accession>A0A5D4RGN8</accession>
<dbReference type="InterPro" id="IPR021486">
    <property type="entry name" value="DUF3139"/>
</dbReference>
<dbReference type="EMBL" id="VTER01000005">
    <property type="protein sequence ID" value="TYS48602.1"/>
    <property type="molecule type" value="Genomic_DNA"/>
</dbReference>
<organism evidence="1 2">
    <name type="scientific">Bacillus infantis</name>
    <dbReference type="NCBI Taxonomy" id="324767"/>
    <lineage>
        <taxon>Bacteria</taxon>
        <taxon>Bacillati</taxon>
        <taxon>Bacillota</taxon>
        <taxon>Bacilli</taxon>
        <taxon>Bacillales</taxon>
        <taxon>Bacillaceae</taxon>
        <taxon>Bacillus</taxon>
    </lineage>
</organism>
<protein>
    <submittedName>
        <fullName evidence="1">DUF3139 domain-containing protein</fullName>
    </submittedName>
</protein>
<dbReference type="AlphaFoldDB" id="A0A5D4RGN8"/>
<gene>
    <name evidence="1" type="ORF">FZD51_10810</name>
</gene>
<name>A0A5D4RGN8_9BACI</name>
<evidence type="ECO:0000313" key="2">
    <source>
        <dbReference type="Proteomes" id="UP000322139"/>
    </source>
</evidence>
<dbReference type="RefSeq" id="WP_148974775.1">
    <property type="nucleotide sequence ID" value="NZ_VTER01000005.1"/>
</dbReference>
<comment type="caution">
    <text evidence="1">The sequence shown here is derived from an EMBL/GenBank/DDBJ whole genome shotgun (WGS) entry which is preliminary data.</text>
</comment>